<dbReference type="NCBIfam" id="TIGR01451">
    <property type="entry name" value="B_ant_repeat"/>
    <property type="match status" value="7"/>
</dbReference>
<reference evidence="3" key="1">
    <citation type="submission" date="2020-05" db="EMBL/GenBank/DDBJ databases">
        <authorList>
            <person name="Chiriac C."/>
            <person name="Salcher M."/>
            <person name="Ghai R."/>
            <person name="Kavagutti S V."/>
        </authorList>
    </citation>
    <scope>NUCLEOTIDE SEQUENCE</scope>
</reference>
<dbReference type="Gene3D" id="2.60.40.740">
    <property type="match status" value="3"/>
</dbReference>
<feature type="region of interest" description="Disordered" evidence="1">
    <location>
        <begin position="462"/>
        <end position="486"/>
    </location>
</feature>
<feature type="region of interest" description="Disordered" evidence="1">
    <location>
        <begin position="1876"/>
        <end position="1895"/>
    </location>
</feature>
<gene>
    <name evidence="3" type="ORF">UFOPK3610_00758</name>
</gene>
<proteinExistence type="predicted"/>
<evidence type="ECO:0000313" key="3">
    <source>
        <dbReference type="EMBL" id="CAB4910457.1"/>
    </source>
</evidence>
<dbReference type="Gene3D" id="2.60.40.10">
    <property type="entry name" value="Immunoglobulins"/>
    <property type="match status" value="2"/>
</dbReference>
<sequence>MGMLKRSFSRSPIARFLAAVSAVAIGSLGLSGAVGAAPVAVHAPSAGAPDIRLTTTASANVLVGTPATYALVATNPGAASSPAYNMSFRAVLPQGVSYVAGSVSPSSAGAPTQYVDPVTGETTLVWVNVADIQPAGSYRLTFKALADPLGYPVGDAVSVLSAAYANSNPRTVPKFDAQGVVIDGSFTGSDFANPVQTNITAIRIDKAVATAEAELLRGVHDQTTIYTLTVTNNDFARTSFVTVTDLLPAGLEFLQCGGVDNSAPGEVEYAGAPRLTVVPVVTGNCLRPNAVETVENPRGKPAGVYTQVTWALGNMKPGEVTVIKYRAGIPLFKNTMDFGGATPVPASLDQAANLDNNSGASTAETGTEPSYTNYSEVEGFYEGDVTDGTSSTVRDTDSQMVTSEDLRLLKSVSPTAFSAGGIATYTLTAQTSEYRRATNIVITDTVPDGLCPISATTNTSIDNDSECAAQTGHSPTGANYASITPRPDGTTTVVFTSISELLDNATAVVTFQAVMRQTYSGTSLAGQATVGGDGFTNNVALSGMSRPLTGVSPDPSPAVDVYDTSWARQTVSTAVIDKQISVPAGSMDCSTVSYFDPTTTPDTRPAYSVGDRICFKLRVTFPSAASTRNPVVTDVIPTDTHYEAASWATGPSNTVPGGQIVFNEAASAAGTANPTWVLGSTTGSSKFIDLGRIFEATFSVIVDAPSGGTTPDITGNLMKFRSTNTNGDALSLRDQVDFKIAPVPPLTLTKTGNKTSAVEGTVVNYTVVVKNSGAAAAETNIPVSNIVVWDRLPSGLTCSDVSVISGGGSCVPPAGSTTFPAIQWTIAGPLAPGATATALTYSLTFPMGVPAGATYTNTAGVRVYETDNNIGGTNEFFPKTNIDPTVPAAEQNAPRADDPHSVTVPAVAVVKTGTTSITELNNNTPNQATIGELVTYTVTSTVSADTNVYNGVLNDPVPTGMELIGSPTATFDGGALPGGAALTTPVVSGVTQIRLTLPTTFSAGATNHSFVVTFTARVTTAATNVAGVVRRNTASFTSKVAPGGASLPTKSSAYNVTVVEPSISIAKTNDQPKPIEPGEIATFTVTVTNKAGAAPGHDVWVVDEIPAEIDLVGTPDPSAGAVVVDGSRVRWNVGDLAPGSSATLTYRARLGQGAVGGAAYFNTAAVTSTTIDNGSGPACPIPQVTERCYSASAESSISAIGLGITKSVEPKVLGPGQVATFTIRMVDKANLTGYNATIIDTLPANFDRNSVDLVTTSCIFDDGSVCPVAPVRLQNTPQADGTTLIGWTFGQLSPEAQDRNLVFTYTARLDASSAVVAGDTRTNIAQLYWDRNPGTPPTSTTETFNFESDKVEAKVKIVEPSLTISKSNDNAHPGPGEFIGYTVTVRAANDADSGDAFDVRVTDQLPSEVRYVPDSANRGGVYDKADHSISWNLAGPVNPGDVLRLTYDGVLADSSRLHEGDSYVNLATLRSYDSAPSGGRRYAGGEDSSAVSPRFPATQIRKSAPEDTARLGRPFTWRLDVTSTGAVKAERIDVTDLLPKGWRYDDGSAQVRVAGGYAQQVDPRVNLSDNQQRLTWADLANLLPGDALSIVFTATPLSSAVAENGVRPAPHVNLARAIPEDGSGASGNGDGEYGGPEDAAAAFINSADLAILKTHTTDPVVAGQGVDFVLDVSNLGPDTAEGPITVDDAFPVGLTPTRASGDGWSCSIVGRDVHCERENRDQNLASGDSFPSIEIAADVDAEVSTTLTNVASVSGKTYDPDPTNDSDSDRVTPEASADLAIQKTAVGTFLRGSEATFVLQVRNLGPSAAVAPTVTDKLPRGMAFVSGVGDGWACSAAGRVVTCTHAASLLPGDSSTFTLTVSISKTIAQIVINRSSVSSPTTDPNPNNNTSNSTVDFLKPAQHYKPPKRITPPKTIFPEKTVEQAAVRISGYCVDLRSGKAVRGDVRVCKVMGNAVIVDGPDWLIVVTVKAPAANGYPAYRHEFRYTV</sequence>
<feature type="domain" description="DUF11" evidence="2">
    <location>
        <begin position="1362"/>
        <end position="1475"/>
    </location>
</feature>
<dbReference type="InterPro" id="IPR013783">
    <property type="entry name" value="Ig-like_fold"/>
</dbReference>
<dbReference type="InterPro" id="IPR051172">
    <property type="entry name" value="Chlamydia_OmcB"/>
</dbReference>
<protein>
    <submittedName>
        <fullName evidence="3">Unannotated protein</fullName>
    </submittedName>
</protein>
<accession>A0A6J7GPN0</accession>
<evidence type="ECO:0000256" key="1">
    <source>
        <dbReference type="SAM" id="MobiDB-lite"/>
    </source>
</evidence>
<feature type="domain" description="DUF11" evidence="2">
    <location>
        <begin position="746"/>
        <end position="870"/>
    </location>
</feature>
<organism evidence="3">
    <name type="scientific">freshwater metagenome</name>
    <dbReference type="NCBI Taxonomy" id="449393"/>
    <lineage>
        <taxon>unclassified sequences</taxon>
        <taxon>metagenomes</taxon>
        <taxon>ecological metagenomes</taxon>
    </lineage>
</organism>
<dbReference type="InterPro" id="IPR001434">
    <property type="entry name" value="OmcB-like_DUF11"/>
</dbReference>
<feature type="compositionally biased region" description="Polar residues" evidence="1">
    <location>
        <begin position="471"/>
        <end position="482"/>
    </location>
</feature>
<dbReference type="PANTHER" id="PTHR34819:SF3">
    <property type="entry name" value="CELL SURFACE PROTEIN"/>
    <property type="match status" value="1"/>
</dbReference>
<feature type="domain" description="DUF11" evidence="2">
    <location>
        <begin position="1778"/>
        <end position="1895"/>
    </location>
</feature>
<feature type="compositionally biased region" description="Polar residues" evidence="1">
    <location>
        <begin position="353"/>
        <end position="375"/>
    </location>
</feature>
<dbReference type="EMBL" id="CAFBMR010000021">
    <property type="protein sequence ID" value="CAB4910457.1"/>
    <property type="molecule type" value="Genomic_DNA"/>
</dbReference>
<name>A0A6J7GPN0_9ZZZZ</name>
<dbReference type="NCBIfam" id="TIGR04226">
    <property type="entry name" value="RrgB_K2N_iso_D2"/>
    <property type="match status" value="1"/>
</dbReference>
<feature type="domain" description="DUF11" evidence="2">
    <location>
        <begin position="1648"/>
        <end position="1769"/>
    </location>
</feature>
<feature type="region of interest" description="Disordered" evidence="1">
    <location>
        <begin position="352"/>
        <end position="375"/>
    </location>
</feature>
<feature type="domain" description="DUF11" evidence="2">
    <location>
        <begin position="405"/>
        <end position="506"/>
    </location>
</feature>
<dbReference type="InterPro" id="IPR047589">
    <property type="entry name" value="DUF11_rpt"/>
</dbReference>
<dbReference type="PANTHER" id="PTHR34819">
    <property type="entry name" value="LARGE CYSTEINE-RICH PERIPLASMIC PROTEIN OMCB"/>
    <property type="match status" value="1"/>
</dbReference>
<feature type="domain" description="DUF11" evidence="2">
    <location>
        <begin position="1063"/>
        <end position="1173"/>
    </location>
</feature>
<dbReference type="InterPro" id="IPR026466">
    <property type="entry name" value="Fim_isopep_form_D2_dom"/>
</dbReference>
<dbReference type="Pfam" id="PF01345">
    <property type="entry name" value="DUF11"/>
    <property type="match status" value="6"/>
</dbReference>
<evidence type="ECO:0000259" key="2">
    <source>
        <dbReference type="Pfam" id="PF01345"/>
    </source>
</evidence>